<dbReference type="InterPro" id="IPR016039">
    <property type="entry name" value="Thiolase-like"/>
</dbReference>
<evidence type="ECO:0000313" key="5">
    <source>
        <dbReference type="EMBL" id="MBC9813433.1"/>
    </source>
</evidence>
<evidence type="ECO:0000256" key="2">
    <source>
        <dbReference type="ARBA" id="ARBA00022679"/>
    </source>
</evidence>
<organism evidence="5 6">
    <name type="scientific">Taishania pollutisoli</name>
    <dbReference type="NCBI Taxonomy" id="2766479"/>
    <lineage>
        <taxon>Bacteria</taxon>
        <taxon>Pseudomonadati</taxon>
        <taxon>Bacteroidota</taxon>
        <taxon>Flavobacteriia</taxon>
        <taxon>Flavobacteriales</taxon>
        <taxon>Crocinitomicaceae</taxon>
        <taxon>Taishania</taxon>
    </lineage>
</organism>
<feature type="domain" description="Ketosynthase family 3 (KS3)" evidence="4">
    <location>
        <begin position="1"/>
        <end position="390"/>
    </location>
</feature>
<evidence type="ECO:0000256" key="1">
    <source>
        <dbReference type="ARBA" id="ARBA00008467"/>
    </source>
</evidence>
<dbReference type="PANTHER" id="PTHR11712:SF336">
    <property type="entry name" value="3-OXOACYL-[ACYL-CARRIER-PROTEIN] SYNTHASE, MITOCHONDRIAL"/>
    <property type="match status" value="1"/>
</dbReference>
<dbReference type="GO" id="GO:0006633">
    <property type="term" value="P:fatty acid biosynthetic process"/>
    <property type="evidence" value="ECO:0007669"/>
    <property type="project" value="InterPro"/>
</dbReference>
<gene>
    <name evidence="5" type="ORF">H9Y05_13225</name>
</gene>
<keyword evidence="6" id="KW-1185">Reference proteome</keyword>
<sequence length="391" mass="41795">MEIFVTGIGAISCIGNNVQEHFDTLIAERSGIKKGSHPHSERFLVGEVPLTNEELIDRFQLKINGSRTGLLGCVAAKEAFSGHLLREDIRTGVISGTSVGGMDVSEIQYRSYMNNGTHDISKYKEHSSGNSSEEIALELGIDGFVNTISTACSSAANAIMMGARMIRSGALDRVIVGGTDALSEFTISGFRSLMIFDEEWCRPFDESRKGLNLGEGAGFIVIESAASIEKSGSTSLARLKGWSNASDAYHQTASSPDGYGATLSISEAMKVANLKPEDIDYINAHGTATPNNDLSESKAIMQVFGEQIPPFSSTKAFTGHTLAAAGGLEAVFSVLAIQHGYLFANLNHRNAIEETKLVPVTRTTKVETIRNVLSNSFGFGGNNSTIILGEL</sequence>
<evidence type="ECO:0000313" key="6">
    <source>
        <dbReference type="Proteomes" id="UP000652681"/>
    </source>
</evidence>
<dbReference type="EMBL" id="JACVEL010000010">
    <property type="protein sequence ID" value="MBC9813433.1"/>
    <property type="molecule type" value="Genomic_DNA"/>
</dbReference>
<dbReference type="Pfam" id="PF00109">
    <property type="entry name" value="ketoacyl-synt"/>
    <property type="match status" value="1"/>
</dbReference>
<dbReference type="Proteomes" id="UP000652681">
    <property type="component" value="Unassembled WGS sequence"/>
</dbReference>
<dbReference type="PROSITE" id="PS52004">
    <property type="entry name" value="KS3_2"/>
    <property type="match status" value="1"/>
</dbReference>
<reference evidence="5" key="1">
    <citation type="submission" date="2020-09" db="EMBL/GenBank/DDBJ databases">
        <title>Taishania pollutisoli gen. nov., sp. nov., Isolated from Tetrabromobisphenol A-Contaminated Soil.</title>
        <authorList>
            <person name="Chen Q."/>
        </authorList>
    </citation>
    <scope>NUCLEOTIDE SEQUENCE</scope>
    <source>
        <strain evidence="5">CZZ-1</strain>
    </source>
</reference>
<protein>
    <submittedName>
        <fullName evidence="5">Beta-ketoacyl-[acyl-carrier-protein] synthase family protein</fullName>
    </submittedName>
</protein>
<comment type="caution">
    <text evidence="5">The sequence shown here is derived from an EMBL/GenBank/DDBJ whole genome shotgun (WGS) entry which is preliminary data.</text>
</comment>
<comment type="similarity">
    <text evidence="1 3">Belongs to the thiolase-like superfamily. Beta-ketoacyl-ACP synthases family.</text>
</comment>
<dbReference type="InterPro" id="IPR014031">
    <property type="entry name" value="Ketoacyl_synth_C"/>
</dbReference>
<evidence type="ECO:0000256" key="3">
    <source>
        <dbReference type="RuleBase" id="RU003694"/>
    </source>
</evidence>
<dbReference type="RefSeq" id="WP_163492145.1">
    <property type="nucleotide sequence ID" value="NZ_JACVEL010000010.1"/>
</dbReference>
<keyword evidence="2 3" id="KW-0808">Transferase</keyword>
<dbReference type="CDD" id="cd00834">
    <property type="entry name" value="KAS_I_II"/>
    <property type="match status" value="1"/>
</dbReference>
<dbReference type="SUPFAM" id="SSF53901">
    <property type="entry name" value="Thiolase-like"/>
    <property type="match status" value="2"/>
</dbReference>
<dbReference type="GO" id="GO:0004315">
    <property type="term" value="F:3-oxoacyl-[acyl-carrier-protein] synthase activity"/>
    <property type="evidence" value="ECO:0007669"/>
    <property type="project" value="InterPro"/>
</dbReference>
<dbReference type="InterPro" id="IPR000794">
    <property type="entry name" value="Beta-ketoacyl_synthase"/>
</dbReference>
<evidence type="ECO:0000259" key="4">
    <source>
        <dbReference type="PROSITE" id="PS52004"/>
    </source>
</evidence>
<proteinExistence type="inferred from homology"/>
<dbReference type="PROSITE" id="PS00606">
    <property type="entry name" value="KS3_1"/>
    <property type="match status" value="1"/>
</dbReference>
<dbReference type="Pfam" id="PF02801">
    <property type="entry name" value="Ketoacyl-synt_C"/>
    <property type="match status" value="1"/>
</dbReference>
<dbReference type="InterPro" id="IPR020841">
    <property type="entry name" value="PKS_Beta-ketoAc_synthase_dom"/>
</dbReference>
<dbReference type="InterPro" id="IPR018201">
    <property type="entry name" value="Ketoacyl_synth_AS"/>
</dbReference>
<dbReference type="AlphaFoldDB" id="A0A8J6U0M6"/>
<dbReference type="SMART" id="SM00825">
    <property type="entry name" value="PKS_KS"/>
    <property type="match status" value="1"/>
</dbReference>
<name>A0A8J6U0M6_9FLAO</name>
<dbReference type="InterPro" id="IPR014030">
    <property type="entry name" value="Ketoacyl_synth_N"/>
</dbReference>
<accession>A0A8J6U0M6</accession>
<dbReference type="Gene3D" id="3.40.47.10">
    <property type="match status" value="1"/>
</dbReference>
<dbReference type="PANTHER" id="PTHR11712">
    <property type="entry name" value="POLYKETIDE SYNTHASE-RELATED"/>
    <property type="match status" value="1"/>
</dbReference>
<dbReference type="GO" id="GO:0005829">
    <property type="term" value="C:cytosol"/>
    <property type="evidence" value="ECO:0007669"/>
    <property type="project" value="TreeGrafter"/>
</dbReference>